<feature type="coiled-coil region" evidence="1">
    <location>
        <begin position="77"/>
        <end position="114"/>
    </location>
</feature>
<comment type="caution">
    <text evidence="2">The sequence shown here is derived from an EMBL/GenBank/DDBJ whole genome shotgun (WGS) entry which is preliminary data.</text>
</comment>
<proteinExistence type="predicted"/>
<feature type="coiled-coil region" evidence="1">
    <location>
        <begin position="10"/>
        <end position="37"/>
    </location>
</feature>
<organism evidence="2 3">
    <name type="scientific">Tritrichomonas musculus</name>
    <dbReference type="NCBI Taxonomy" id="1915356"/>
    <lineage>
        <taxon>Eukaryota</taxon>
        <taxon>Metamonada</taxon>
        <taxon>Parabasalia</taxon>
        <taxon>Tritrichomonadida</taxon>
        <taxon>Tritrichomonadidae</taxon>
        <taxon>Tritrichomonas</taxon>
    </lineage>
</organism>
<keyword evidence="1" id="KW-0175">Coiled coil</keyword>
<evidence type="ECO:0000256" key="1">
    <source>
        <dbReference type="SAM" id="Coils"/>
    </source>
</evidence>
<accession>A0ABR2KWD0</accession>
<name>A0ABR2KWD0_9EUKA</name>
<reference evidence="2 3" key="1">
    <citation type="submission" date="2024-04" db="EMBL/GenBank/DDBJ databases">
        <title>Tritrichomonas musculus Genome.</title>
        <authorList>
            <person name="Alves-Ferreira E."/>
            <person name="Grigg M."/>
            <person name="Lorenzi H."/>
            <person name="Galac M."/>
        </authorList>
    </citation>
    <scope>NUCLEOTIDE SEQUENCE [LARGE SCALE GENOMIC DNA]</scope>
    <source>
        <strain evidence="2 3">EAF2021</strain>
    </source>
</reference>
<feature type="coiled-coil region" evidence="1">
    <location>
        <begin position="178"/>
        <end position="212"/>
    </location>
</feature>
<evidence type="ECO:0000313" key="3">
    <source>
        <dbReference type="Proteomes" id="UP001470230"/>
    </source>
</evidence>
<gene>
    <name evidence="2" type="ORF">M9Y10_023669</name>
</gene>
<evidence type="ECO:0000313" key="2">
    <source>
        <dbReference type="EMBL" id="KAK8895227.1"/>
    </source>
</evidence>
<protein>
    <recommendedName>
        <fullName evidence="4">IQ calmodulin-binding motif family protein</fullName>
    </recommendedName>
</protein>
<keyword evidence="3" id="KW-1185">Reference proteome</keyword>
<dbReference type="Proteomes" id="UP001470230">
    <property type="component" value="Unassembled WGS sequence"/>
</dbReference>
<sequence>MEIIIQRRQVAERKEKLDQLTNSVKATEDLIFDLMKETTPITVYTEKNYMRLKDEDSKIREILSISDPKADICQEFNNVVKRRMREIKKRNAQAEELKHKLDSIKCEMENTGLKPQQFKHSDTRRYIKGTLNKYMIEIRGLKEFINDSKTNFSKCIEDMRKQFKSQFINKKQTEIEIVNKMDEYNSNLADQLEELEKQRDDLSKELSNLKNNPQTKKPIQTKYDPEQKIQNFKDILIRRKWKLQNIYDQIKKFKFKFNLLSDINLKIDDIEARIDSIIKKIKQGEAIIRKNRKRKEKKLLKKRELNAQMNFLSLMRVGRLGMTVQKIAKNMEPWYENQTKQLKAKMKEKSEPKIDINGKQMTASELRKEIMRIEKINAEESYKNEIEIRKLEQEQENYIKLTQEIYSHNKS</sequence>
<dbReference type="EMBL" id="JAPFFF010000003">
    <property type="protein sequence ID" value="KAK8895227.1"/>
    <property type="molecule type" value="Genomic_DNA"/>
</dbReference>
<evidence type="ECO:0008006" key="4">
    <source>
        <dbReference type="Google" id="ProtNLM"/>
    </source>
</evidence>